<keyword evidence="9" id="KW-1185">Reference proteome</keyword>
<evidence type="ECO:0000256" key="4">
    <source>
        <dbReference type="ARBA" id="ARBA00022722"/>
    </source>
</evidence>
<dbReference type="Gene3D" id="3.30.420.10">
    <property type="entry name" value="Ribonuclease H-like superfamily/Ribonuclease H"/>
    <property type="match status" value="1"/>
</dbReference>
<reference evidence="8" key="3">
    <citation type="submission" date="2025-09" db="UniProtKB">
        <authorList>
            <consortium name="Ensembl"/>
        </authorList>
    </citation>
    <scope>IDENTIFICATION</scope>
    <source>
        <strain evidence="8">breed Abyssinian</strain>
    </source>
</reference>
<gene>
    <name evidence="8" type="primary">SGF29</name>
</gene>
<comment type="similarity">
    <text evidence="1">Belongs to the beta type-B retroviral polymerase family. HERV class-II K(HML-2) pol subfamily.</text>
</comment>
<dbReference type="Pfam" id="PF00078">
    <property type="entry name" value="RVT_1"/>
    <property type="match status" value="1"/>
</dbReference>
<feature type="domain" description="Reverse transcriptase" evidence="7">
    <location>
        <begin position="1"/>
        <end position="173"/>
    </location>
</feature>
<dbReference type="PANTHER" id="PTHR33064">
    <property type="entry name" value="POL PROTEIN"/>
    <property type="match status" value="1"/>
</dbReference>
<evidence type="ECO:0000256" key="2">
    <source>
        <dbReference type="ARBA" id="ARBA00022679"/>
    </source>
</evidence>
<evidence type="ECO:0000313" key="9">
    <source>
        <dbReference type="Proteomes" id="UP000823872"/>
    </source>
</evidence>
<protein>
    <recommendedName>
        <fullName evidence="7">Reverse transcriptase domain-containing protein</fullName>
    </recommendedName>
</protein>
<keyword evidence="2" id="KW-0808">Transferase</keyword>
<dbReference type="Gene3D" id="3.30.70.270">
    <property type="match status" value="1"/>
</dbReference>
<dbReference type="PANTHER" id="PTHR33064:SF38">
    <property type="entry name" value="LRRGT00076-LIKE"/>
    <property type="match status" value="1"/>
</dbReference>
<evidence type="ECO:0000256" key="1">
    <source>
        <dbReference type="ARBA" id="ARBA00010879"/>
    </source>
</evidence>
<dbReference type="GeneTree" id="ENSGT00940000160750"/>
<name>A0ABI7Y6Z1_FELCA</name>
<dbReference type="PROSITE" id="PS50878">
    <property type="entry name" value="RT_POL"/>
    <property type="match status" value="1"/>
</dbReference>
<dbReference type="Gene3D" id="2.30.30.850">
    <property type="match status" value="1"/>
</dbReference>
<evidence type="ECO:0000256" key="6">
    <source>
        <dbReference type="ARBA" id="ARBA00022801"/>
    </source>
</evidence>
<sequence length="339" mass="38428">GLQARPRLKRSQQKDYGYPPYGPQSLYLLSTLSPDHTWYTVLDLKDAFFCLPLAPQSQELFAFEWRDPERGISGQLTWTRLPQGFKNSPTLFDEALHRDLTDFRTQHPEVTLLQYVDDLLLAAPTKEACILGTRHLLRELGEKGYRASAKKAQICQTKALLLDTDRIQFGPPVTLNPATLLPAPEDQQSAHDCRQVLAETHGTREDLKDQELPDADHSWYTDGSSYIDSGWVEAYPTRQETAHVVAKKILEEIFPRFGLPKVGDSVYVRRHRSQGLEPRWKGPYIVLLTTPTAIKVDGIAAWIHASHAKAAPKTPGPETPKTWKLHRSENPLKIRLSRV</sequence>
<dbReference type="InterPro" id="IPR043128">
    <property type="entry name" value="Rev_trsase/Diguanyl_cyclase"/>
</dbReference>
<dbReference type="InterPro" id="IPR036397">
    <property type="entry name" value="RNaseH_sf"/>
</dbReference>
<dbReference type="InterPro" id="IPR000477">
    <property type="entry name" value="RT_dom"/>
</dbReference>
<reference evidence="8 9" key="1">
    <citation type="submission" date="2021-02" db="EMBL/GenBank/DDBJ databases">
        <title>Safari Cat Assemblies.</title>
        <authorList>
            <person name="Bredemeyer K.R."/>
            <person name="Murphy W.J."/>
        </authorList>
    </citation>
    <scope>NUCLEOTIDE SEQUENCE [LARGE SCALE GENOMIC DNA]</scope>
</reference>
<keyword evidence="6" id="KW-0378">Hydrolase</keyword>
<reference evidence="8" key="2">
    <citation type="submission" date="2025-08" db="UniProtKB">
        <authorList>
            <consortium name="Ensembl"/>
        </authorList>
    </citation>
    <scope>IDENTIFICATION</scope>
    <source>
        <strain evidence="8">breed Abyssinian</strain>
    </source>
</reference>
<dbReference type="Pfam" id="PF18697">
    <property type="entry name" value="MLVIN_C"/>
    <property type="match status" value="1"/>
</dbReference>
<dbReference type="InterPro" id="IPR040643">
    <property type="entry name" value="MLVIN_C"/>
</dbReference>
<dbReference type="Ensembl" id="ENSFCTT00005042175.1">
    <property type="protein sequence ID" value="ENSFCTP00005029975.1"/>
    <property type="gene ID" value="ENSFCTG00005014786.1"/>
</dbReference>
<accession>A0ABI7Y6Z1</accession>
<evidence type="ECO:0000256" key="5">
    <source>
        <dbReference type="ARBA" id="ARBA00022759"/>
    </source>
</evidence>
<organism evidence="8 9">
    <name type="scientific">Felis catus</name>
    <name type="common">Cat</name>
    <name type="synonym">Felis silvestris catus</name>
    <dbReference type="NCBI Taxonomy" id="9685"/>
    <lineage>
        <taxon>Eukaryota</taxon>
        <taxon>Metazoa</taxon>
        <taxon>Chordata</taxon>
        <taxon>Craniata</taxon>
        <taxon>Vertebrata</taxon>
        <taxon>Euteleostomi</taxon>
        <taxon>Mammalia</taxon>
        <taxon>Eutheria</taxon>
        <taxon>Laurasiatheria</taxon>
        <taxon>Carnivora</taxon>
        <taxon>Feliformia</taxon>
        <taxon>Felidae</taxon>
        <taxon>Felinae</taxon>
        <taxon>Felis</taxon>
    </lineage>
</organism>
<dbReference type="InterPro" id="IPR043502">
    <property type="entry name" value="DNA/RNA_pol_sf"/>
</dbReference>
<evidence type="ECO:0000313" key="8">
    <source>
        <dbReference type="Ensembl" id="ENSFCTP00005029975.1"/>
    </source>
</evidence>
<evidence type="ECO:0000256" key="3">
    <source>
        <dbReference type="ARBA" id="ARBA00022695"/>
    </source>
</evidence>
<dbReference type="InterPro" id="IPR051320">
    <property type="entry name" value="Viral_Replic_Matur_Polypro"/>
</dbReference>
<keyword evidence="5" id="KW-0255">Endonuclease</keyword>
<proteinExistence type="inferred from homology"/>
<evidence type="ECO:0000259" key="7">
    <source>
        <dbReference type="PROSITE" id="PS50878"/>
    </source>
</evidence>
<keyword evidence="3" id="KW-0548">Nucleotidyltransferase</keyword>
<dbReference type="SUPFAM" id="SSF56672">
    <property type="entry name" value="DNA/RNA polymerases"/>
    <property type="match status" value="1"/>
</dbReference>
<keyword evidence="4" id="KW-0540">Nuclease</keyword>
<dbReference type="Proteomes" id="UP000823872">
    <property type="component" value="Chromosome C1"/>
</dbReference>